<protein>
    <submittedName>
        <fullName evidence="1">Uncharacterized protein</fullName>
    </submittedName>
</protein>
<dbReference type="AlphaFoldDB" id="A0A9D3WR54"/>
<evidence type="ECO:0000313" key="2">
    <source>
        <dbReference type="Proteomes" id="UP000827986"/>
    </source>
</evidence>
<keyword evidence="2" id="KW-1185">Reference proteome</keyword>
<organism evidence="1 2">
    <name type="scientific">Mauremys mutica</name>
    <name type="common">yellowpond turtle</name>
    <dbReference type="NCBI Taxonomy" id="74926"/>
    <lineage>
        <taxon>Eukaryota</taxon>
        <taxon>Metazoa</taxon>
        <taxon>Chordata</taxon>
        <taxon>Craniata</taxon>
        <taxon>Vertebrata</taxon>
        <taxon>Euteleostomi</taxon>
        <taxon>Archelosauria</taxon>
        <taxon>Testudinata</taxon>
        <taxon>Testudines</taxon>
        <taxon>Cryptodira</taxon>
        <taxon>Durocryptodira</taxon>
        <taxon>Testudinoidea</taxon>
        <taxon>Geoemydidae</taxon>
        <taxon>Geoemydinae</taxon>
        <taxon>Mauremys</taxon>
    </lineage>
</organism>
<proteinExistence type="predicted"/>
<dbReference type="EMBL" id="JAHDVG010000488">
    <property type="protein sequence ID" value="KAH1165078.1"/>
    <property type="molecule type" value="Genomic_DNA"/>
</dbReference>
<reference evidence="1" key="1">
    <citation type="submission" date="2021-09" db="EMBL/GenBank/DDBJ databases">
        <title>The genome of Mauremys mutica provides insights into the evolution of semi-aquatic lifestyle.</title>
        <authorList>
            <person name="Gong S."/>
            <person name="Gao Y."/>
        </authorList>
    </citation>
    <scope>NUCLEOTIDE SEQUENCE</scope>
    <source>
        <strain evidence="1">MM-2020</strain>
        <tissue evidence="1">Muscle</tissue>
    </source>
</reference>
<feature type="non-terminal residue" evidence="1">
    <location>
        <position position="87"/>
    </location>
</feature>
<comment type="caution">
    <text evidence="1">The sequence shown here is derived from an EMBL/GenBank/DDBJ whole genome shotgun (WGS) entry which is preliminary data.</text>
</comment>
<evidence type="ECO:0000313" key="1">
    <source>
        <dbReference type="EMBL" id="KAH1165078.1"/>
    </source>
</evidence>
<dbReference type="Proteomes" id="UP000827986">
    <property type="component" value="Unassembled WGS sequence"/>
</dbReference>
<gene>
    <name evidence="1" type="ORF">KIL84_022637</name>
</gene>
<name>A0A9D3WR54_9SAUR</name>
<sequence>LLHLPRITHKPSPFSRSAIPPPWPAAVLCVWVVLPDVSCAACALDCQLLGAGTCTICNGPGARSCSLNPAECSSLISAGESRAAHCS</sequence>
<accession>A0A9D3WR54</accession>
<feature type="non-terminal residue" evidence="1">
    <location>
        <position position="1"/>
    </location>
</feature>